<evidence type="ECO:0000313" key="8">
    <source>
        <dbReference type="Proteomes" id="UP000319731"/>
    </source>
</evidence>
<dbReference type="GeneID" id="42005612"/>
<dbReference type="Pfam" id="PF05195">
    <property type="entry name" value="AMP_N"/>
    <property type="match status" value="1"/>
</dbReference>
<dbReference type="GO" id="GO:0005739">
    <property type="term" value="C:mitochondrion"/>
    <property type="evidence" value="ECO:0007669"/>
    <property type="project" value="TreeGrafter"/>
</dbReference>
<dbReference type="AlphaFoldDB" id="A0A507C4Q6"/>
<name>A0A507C4Q6_9FUNG</name>
<dbReference type="SUPFAM" id="SSF53092">
    <property type="entry name" value="Creatinase/prolidase N-terminal domain"/>
    <property type="match status" value="1"/>
</dbReference>
<evidence type="ECO:0000256" key="2">
    <source>
        <dbReference type="ARBA" id="ARBA00008766"/>
    </source>
</evidence>
<keyword evidence="8" id="KW-1185">Reference proteome</keyword>
<dbReference type="SUPFAM" id="SSF55920">
    <property type="entry name" value="Creatinase/aminopeptidase"/>
    <property type="match status" value="1"/>
</dbReference>
<evidence type="ECO:0000313" key="7">
    <source>
        <dbReference type="EMBL" id="TPX32513.1"/>
    </source>
</evidence>
<dbReference type="CDD" id="cd01087">
    <property type="entry name" value="Prolidase"/>
    <property type="match status" value="1"/>
</dbReference>
<dbReference type="STRING" id="1806994.A0A507C4Q6"/>
<evidence type="ECO:0000256" key="1">
    <source>
        <dbReference type="ARBA" id="ARBA00001936"/>
    </source>
</evidence>
<comment type="cofactor">
    <cofactor evidence="1">
        <name>Mn(2+)</name>
        <dbReference type="ChEBI" id="CHEBI:29035"/>
    </cofactor>
</comment>
<keyword evidence="5" id="KW-0464">Manganese</keyword>
<dbReference type="EMBL" id="QEAO01000029">
    <property type="protein sequence ID" value="TPX32513.1"/>
    <property type="molecule type" value="Genomic_DNA"/>
</dbReference>
<protein>
    <recommendedName>
        <fullName evidence="6">Aminopeptidase P N-terminal domain-containing protein</fullName>
    </recommendedName>
</protein>
<comment type="caution">
    <text evidence="7">The sequence shown here is derived from an EMBL/GenBank/DDBJ whole genome shotgun (WGS) entry which is preliminary data.</text>
</comment>
<evidence type="ECO:0000256" key="3">
    <source>
        <dbReference type="ARBA" id="ARBA00022723"/>
    </source>
</evidence>
<keyword evidence="4" id="KW-0378">Hydrolase</keyword>
<gene>
    <name evidence="7" type="ORF">SmJEL517_g04387</name>
</gene>
<dbReference type="Gene3D" id="3.90.230.10">
    <property type="entry name" value="Creatinase/methionine aminopeptidase superfamily"/>
    <property type="match status" value="1"/>
</dbReference>
<dbReference type="Gene3D" id="3.40.350.10">
    <property type="entry name" value="Creatinase/prolidase N-terminal domain"/>
    <property type="match status" value="1"/>
</dbReference>
<dbReference type="GO" id="GO:0070006">
    <property type="term" value="F:metalloaminopeptidase activity"/>
    <property type="evidence" value="ECO:0007669"/>
    <property type="project" value="InterPro"/>
</dbReference>
<reference evidence="7 8" key="1">
    <citation type="journal article" date="2019" name="Sci. Rep.">
        <title>Comparative genomics of chytrid fungi reveal insights into the obligate biotrophic and pathogenic lifestyle of Synchytrium endobioticum.</title>
        <authorList>
            <person name="van de Vossenberg B.T.L.H."/>
            <person name="Warris S."/>
            <person name="Nguyen H.D.T."/>
            <person name="van Gent-Pelzer M.P.E."/>
            <person name="Joly D.L."/>
            <person name="van de Geest H.C."/>
            <person name="Bonants P.J.M."/>
            <person name="Smith D.S."/>
            <person name="Levesque C.A."/>
            <person name="van der Lee T.A.J."/>
        </authorList>
    </citation>
    <scope>NUCLEOTIDE SEQUENCE [LARGE SCALE GENOMIC DNA]</scope>
    <source>
        <strain evidence="7 8">JEL517</strain>
    </source>
</reference>
<dbReference type="InterPro" id="IPR000994">
    <property type="entry name" value="Pept_M24"/>
</dbReference>
<comment type="similarity">
    <text evidence="2">Belongs to the peptidase M24B family.</text>
</comment>
<proteinExistence type="inferred from homology"/>
<sequence length="555" mass="61313">MSSLRNRGLAVARQAINQSASARSSSLSQRPLLVVGARESSRYYNSAATTAATIEIPSQIPMPMPIKPSAGQPTPFTNHHFASNDLAPKILSEEYEERRRRLVESIKADDAILIVCGHGLRYMTNGIFYPFHQTTDLLYLTGMSEPDVVLMLEKNVSIPRGYKMTLFCKPRDAHSDRWDGPRTGLDGAKEVFRADQAKSISILPTILQELYNGSRPIYTDLDMSTLDTGSSTLAGTSIQTSTSQHAAASKDNTPSIGALSSFFGRRQRASKTSSTNKSKVFKLKPFLRELRLIKSDAEIALMRTAGRITGRAFQSAMSRTRIGLFESWLHARIEYDVKRQGAWGLSYVPVVASGLNALAIHYVKNEQVMNDGSLVLVDAGCEYGFYTSDVTRTFPVNGKFNSSQKALYNAVLKVQKECIEKCTEAARVSLDDIHGIAMNLLKTELEALFGRGVTMEETRSLLAHHIGHYLGMDVHDTDDVPRHRRLVKGMVVTIEPGLYIPNDPNRYPPSMCGTGIRIEDDIAVGERDYIVLSAEAPKEVVDIEAIMAGIIKPHL</sequence>
<keyword evidence="3" id="KW-0479">Metal-binding</keyword>
<dbReference type="GO" id="GO:0006508">
    <property type="term" value="P:proteolysis"/>
    <property type="evidence" value="ECO:0007669"/>
    <property type="project" value="TreeGrafter"/>
</dbReference>
<dbReference type="Pfam" id="PF00557">
    <property type="entry name" value="Peptidase_M24"/>
    <property type="match status" value="1"/>
</dbReference>
<organism evidence="7 8">
    <name type="scientific">Synchytrium microbalum</name>
    <dbReference type="NCBI Taxonomy" id="1806994"/>
    <lineage>
        <taxon>Eukaryota</taxon>
        <taxon>Fungi</taxon>
        <taxon>Fungi incertae sedis</taxon>
        <taxon>Chytridiomycota</taxon>
        <taxon>Chytridiomycota incertae sedis</taxon>
        <taxon>Chytridiomycetes</taxon>
        <taxon>Synchytriales</taxon>
        <taxon>Synchytriaceae</taxon>
        <taxon>Synchytrium</taxon>
    </lineage>
</organism>
<dbReference type="SMART" id="SM01011">
    <property type="entry name" value="AMP_N"/>
    <property type="match status" value="1"/>
</dbReference>
<evidence type="ECO:0000256" key="4">
    <source>
        <dbReference type="ARBA" id="ARBA00022801"/>
    </source>
</evidence>
<evidence type="ECO:0000259" key="6">
    <source>
        <dbReference type="SMART" id="SM01011"/>
    </source>
</evidence>
<dbReference type="RefSeq" id="XP_031023700.1">
    <property type="nucleotide sequence ID" value="XM_031170315.1"/>
</dbReference>
<accession>A0A507C4Q6</accession>
<dbReference type="Proteomes" id="UP000319731">
    <property type="component" value="Unassembled WGS sequence"/>
</dbReference>
<dbReference type="PANTHER" id="PTHR43226">
    <property type="entry name" value="XAA-PRO AMINOPEPTIDASE 3"/>
    <property type="match status" value="1"/>
</dbReference>
<dbReference type="OrthoDB" id="4215474at2759"/>
<dbReference type="InterPro" id="IPR029149">
    <property type="entry name" value="Creatin/AminoP/Spt16_N"/>
</dbReference>
<dbReference type="GO" id="GO:0030145">
    <property type="term" value="F:manganese ion binding"/>
    <property type="evidence" value="ECO:0007669"/>
    <property type="project" value="InterPro"/>
</dbReference>
<dbReference type="InterPro" id="IPR036005">
    <property type="entry name" value="Creatinase/aminopeptidase-like"/>
</dbReference>
<evidence type="ECO:0000256" key="5">
    <source>
        <dbReference type="ARBA" id="ARBA00023211"/>
    </source>
</evidence>
<dbReference type="PANTHER" id="PTHR43226:SF4">
    <property type="entry name" value="XAA-PRO AMINOPEPTIDASE 3"/>
    <property type="match status" value="1"/>
</dbReference>
<dbReference type="InterPro" id="IPR052433">
    <property type="entry name" value="X-Pro_dipept-like"/>
</dbReference>
<dbReference type="InterPro" id="IPR007865">
    <property type="entry name" value="Aminopep_P_N"/>
</dbReference>
<feature type="domain" description="Aminopeptidase P N-terminal" evidence="6">
    <location>
        <begin position="90"/>
        <end position="227"/>
    </location>
</feature>